<dbReference type="Proteomes" id="UP000700596">
    <property type="component" value="Unassembled WGS sequence"/>
</dbReference>
<dbReference type="Gene3D" id="2.130.10.10">
    <property type="entry name" value="YVTN repeat-like/Quinoprotein amine dehydrogenase"/>
    <property type="match status" value="2"/>
</dbReference>
<dbReference type="EMBL" id="JAGMWT010000006">
    <property type="protein sequence ID" value="KAH7127125.1"/>
    <property type="molecule type" value="Genomic_DNA"/>
</dbReference>
<keyword evidence="4" id="KW-0677">Repeat</keyword>
<reference evidence="8" key="1">
    <citation type="journal article" date="2021" name="Nat. Commun.">
        <title>Genetic determinants of endophytism in the Arabidopsis root mycobiome.</title>
        <authorList>
            <person name="Mesny F."/>
            <person name="Miyauchi S."/>
            <person name="Thiergart T."/>
            <person name="Pickel B."/>
            <person name="Atanasova L."/>
            <person name="Karlsson M."/>
            <person name="Huettel B."/>
            <person name="Barry K.W."/>
            <person name="Haridas S."/>
            <person name="Chen C."/>
            <person name="Bauer D."/>
            <person name="Andreopoulos W."/>
            <person name="Pangilinan J."/>
            <person name="LaButti K."/>
            <person name="Riley R."/>
            <person name="Lipzen A."/>
            <person name="Clum A."/>
            <person name="Drula E."/>
            <person name="Henrissat B."/>
            <person name="Kohler A."/>
            <person name="Grigoriev I.V."/>
            <person name="Martin F.M."/>
            <person name="Hacquard S."/>
        </authorList>
    </citation>
    <scope>NUCLEOTIDE SEQUENCE</scope>
    <source>
        <strain evidence="8">MPI-CAGE-CH-0243</strain>
    </source>
</reference>
<feature type="compositionally biased region" description="Acidic residues" evidence="7">
    <location>
        <begin position="559"/>
        <end position="575"/>
    </location>
</feature>
<dbReference type="SMART" id="SM00320">
    <property type="entry name" value="WD40"/>
    <property type="match status" value="5"/>
</dbReference>
<evidence type="ECO:0000256" key="6">
    <source>
        <dbReference type="RuleBase" id="RU369067"/>
    </source>
</evidence>
<evidence type="ECO:0000313" key="9">
    <source>
        <dbReference type="Proteomes" id="UP000700596"/>
    </source>
</evidence>
<evidence type="ECO:0000256" key="5">
    <source>
        <dbReference type="PROSITE-ProRule" id="PRU00221"/>
    </source>
</evidence>
<feature type="compositionally biased region" description="Basic residues" evidence="7">
    <location>
        <begin position="515"/>
        <end position="525"/>
    </location>
</feature>
<sequence length="575" mass="61939">MLTEHFVASISAPTKPNTGVTKDAGIFFHEHQPLPAQRHVFKKSASAQNGLAVSTSHIFAAQADKAVVHVYSREKGNHEATIAFPERIHSIALALKDSVLLLGTQSGRILAWEVCSGRLVSTSTSHLQPVTSLAVDITSNFFLSGSPDSMIHVWALPSILSFSPDTVRSPIHTLSTHRGPITSLAIGHSASFANIAVSISQDKSAIVWDYHNGQALRTYLLPETPTAVALDPADRAFFVAYEDGTLQTISFYDDIQQSTPTDLLRDGSLSHRPIQPSPKTRFNAESQKLGGASSLSLSWDGQTLISGHASGKIASWDIAKGNYLSTINNLPGPVTNLQFLSPSGFLNGPEPTFKVHAVVKPRLDSGLPLNGSALVPPNYTLAIQFTSRVSVPSISATEGKKPDSTVLEEALTHPSFPLSMLEEGIAELDSWSSQSKGNVATAAEFMSLSGSNNNIEGEQENGLKALDTGAQERVKELEKQLASLQRIQKVTFEQLSDSQEQVEWLMKKEKKRAAQKQLRGKKRLGHVNGDVDGDVEMRSGRSGDAGSTDSESESTHDNADEDNSAEEEDSSAESE</sequence>
<comment type="caution">
    <text evidence="8">The sequence shown here is derived from an EMBL/GenBank/DDBJ whole genome shotgun (WGS) entry which is preliminary data.</text>
</comment>
<feature type="repeat" description="WD" evidence="5">
    <location>
        <begin position="174"/>
        <end position="218"/>
    </location>
</feature>
<dbReference type="PROSITE" id="PS50082">
    <property type="entry name" value="WD_REPEATS_2"/>
    <property type="match status" value="2"/>
</dbReference>
<dbReference type="AlphaFoldDB" id="A0A9P9DV39"/>
<dbReference type="OrthoDB" id="756370at2759"/>
<dbReference type="FunFam" id="2.130.10.10:FF:000929">
    <property type="entry name" value="Ribosomal assembly complex component Ipi3"/>
    <property type="match status" value="1"/>
</dbReference>
<dbReference type="InterPro" id="IPR015943">
    <property type="entry name" value="WD40/YVTN_repeat-like_dom_sf"/>
</dbReference>
<dbReference type="PROSITE" id="PS50294">
    <property type="entry name" value="WD_REPEATS_REGION"/>
    <property type="match status" value="1"/>
</dbReference>
<feature type="repeat" description="WD" evidence="5">
    <location>
        <begin position="123"/>
        <end position="154"/>
    </location>
</feature>
<name>A0A9P9DV39_9PLEO</name>
<dbReference type="GO" id="GO:0005656">
    <property type="term" value="C:nuclear pre-replicative complex"/>
    <property type="evidence" value="ECO:0007669"/>
    <property type="project" value="TreeGrafter"/>
</dbReference>
<comment type="similarity">
    <text evidence="2 6">Belongs to the WD repeat IPI3/WDR18 family.</text>
</comment>
<dbReference type="InterPro" id="IPR001680">
    <property type="entry name" value="WD40_rpt"/>
</dbReference>
<keyword evidence="6" id="KW-0698">rRNA processing</keyword>
<dbReference type="GO" id="GO:0006364">
    <property type="term" value="P:rRNA processing"/>
    <property type="evidence" value="ECO:0007669"/>
    <property type="project" value="UniProtKB-UniRule"/>
</dbReference>
<keyword evidence="6" id="KW-0539">Nucleus</keyword>
<keyword evidence="9" id="KW-1185">Reference proteome</keyword>
<feature type="region of interest" description="Disordered" evidence="7">
    <location>
        <begin position="262"/>
        <end position="282"/>
    </location>
</feature>
<comment type="subunit">
    <text evidence="6">Component of the RIX1 complex, composed of IPI1, RIX1/IPI2 and IPI3 in a 1:2:2 stoichiometry. The complex interacts (via RIX1) with MDN1 (via its hexameric AAA ATPase ring) and the pre-60S ribosome particles.</text>
</comment>
<evidence type="ECO:0000256" key="2">
    <source>
        <dbReference type="ARBA" id="ARBA00010143"/>
    </source>
</evidence>
<evidence type="ECO:0000256" key="4">
    <source>
        <dbReference type="ARBA" id="ARBA00022737"/>
    </source>
</evidence>
<dbReference type="InterPro" id="IPR036322">
    <property type="entry name" value="WD40_repeat_dom_sf"/>
</dbReference>
<gene>
    <name evidence="8" type="ORF">B0J11DRAFT_295569</name>
</gene>
<evidence type="ECO:0000256" key="3">
    <source>
        <dbReference type="ARBA" id="ARBA00022574"/>
    </source>
</evidence>
<proteinExistence type="inferred from homology"/>
<dbReference type="SUPFAM" id="SSF50978">
    <property type="entry name" value="WD40 repeat-like"/>
    <property type="match status" value="1"/>
</dbReference>
<dbReference type="Pfam" id="PF00400">
    <property type="entry name" value="WD40"/>
    <property type="match status" value="2"/>
</dbReference>
<evidence type="ECO:0000256" key="1">
    <source>
        <dbReference type="ARBA" id="ARBA00002355"/>
    </source>
</evidence>
<dbReference type="GO" id="GO:0120330">
    <property type="term" value="C:rixosome complex"/>
    <property type="evidence" value="ECO:0007669"/>
    <property type="project" value="UniProtKB-UniRule"/>
</dbReference>
<evidence type="ECO:0000256" key="7">
    <source>
        <dbReference type="SAM" id="MobiDB-lite"/>
    </source>
</evidence>
<feature type="region of interest" description="Disordered" evidence="7">
    <location>
        <begin position="515"/>
        <end position="575"/>
    </location>
</feature>
<keyword evidence="3 5" id="KW-0853">WD repeat</keyword>
<dbReference type="PANTHER" id="PTHR18763:SF0">
    <property type="entry name" value="WD REPEAT-CONTAINING PROTEIN 18"/>
    <property type="match status" value="1"/>
</dbReference>
<dbReference type="PANTHER" id="PTHR18763">
    <property type="entry name" value="WD-REPEAT PROTEIN 18"/>
    <property type="match status" value="1"/>
</dbReference>
<dbReference type="GO" id="GO:0006261">
    <property type="term" value="P:DNA-templated DNA replication"/>
    <property type="evidence" value="ECO:0007669"/>
    <property type="project" value="TreeGrafter"/>
</dbReference>
<dbReference type="InterPro" id="IPR045227">
    <property type="entry name" value="WDR18/Ipi3/RID3"/>
</dbReference>
<comment type="subcellular location">
    <subcellularLocation>
        <location evidence="6">Nucleus</location>
    </subcellularLocation>
</comment>
<organism evidence="8 9">
    <name type="scientific">Dendryphion nanum</name>
    <dbReference type="NCBI Taxonomy" id="256645"/>
    <lineage>
        <taxon>Eukaryota</taxon>
        <taxon>Fungi</taxon>
        <taxon>Dikarya</taxon>
        <taxon>Ascomycota</taxon>
        <taxon>Pezizomycotina</taxon>
        <taxon>Dothideomycetes</taxon>
        <taxon>Pleosporomycetidae</taxon>
        <taxon>Pleosporales</taxon>
        <taxon>Torulaceae</taxon>
        <taxon>Dendryphion</taxon>
    </lineage>
</organism>
<accession>A0A9P9DV39</accession>
<comment type="function">
    <text evidence="1 6">Component of the RIX1 complex required for processing of ITS2 sequences from 35S pre-rRNA.</text>
</comment>
<protein>
    <recommendedName>
        <fullName evidence="6">Pre-rRNA-processing protein IPI3</fullName>
    </recommendedName>
</protein>
<evidence type="ECO:0000313" key="8">
    <source>
        <dbReference type="EMBL" id="KAH7127125.1"/>
    </source>
</evidence>